<gene>
    <name evidence="1" type="ORF">COB20_11695</name>
</gene>
<comment type="caution">
    <text evidence="1">The sequence shown here is derived from an EMBL/GenBank/DDBJ whole genome shotgun (WGS) entry which is preliminary data.</text>
</comment>
<name>A0A2A4WZX6_9GAMM</name>
<organism evidence="1 2">
    <name type="scientific">SAR86 cluster bacterium</name>
    <dbReference type="NCBI Taxonomy" id="2030880"/>
    <lineage>
        <taxon>Bacteria</taxon>
        <taxon>Pseudomonadati</taxon>
        <taxon>Pseudomonadota</taxon>
        <taxon>Gammaproteobacteria</taxon>
        <taxon>SAR86 cluster</taxon>
    </lineage>
</organism>
<evidence type="ECO:0000313" key="1">
    <source>
        <dbReference type="EMBL" id="PCI75948.1"/>
    </source>
</evidence>
<dbReference type="Proteomes" id="UP000218767">
    <property type="component" value="Unassembled WGS sequence"/>
</dbReference>
<proteinExistence type="predicted"/>
<sequence>MRSVPIITAPISTAKPTTCSAILKIFTCQSPKHQSAWNHRRFVAVRLLFRYGVE</sequence>
<dbReference type="AlphaFoldDB" id="A0A2A4WZX6"/>
<dbReference type="EMBL" id="NVUL01000064">
    <property type="protein sequence ID" value="PCI75948.1"/>
    <property type="molecule type" value="Genomic_DNA"/>
</dbReference>
<reference evidence="2" key="1">
    <citation type="submission" date="2017-08" db="EMBL/GenBank/DDBJ databases">
        <title>A dynamic microbial community with high functional redundancy inhabits the cold, oxic subseafloor aquifer.</title>
        <authorList>
            <person name="Tully B.J."/>
            <person name="Wheat C.G."/>
            <person name="Glazer B.T."/>
            <person name="Huber J.A."/>
        </authorList>
    </citation>
    <scope>NUCLEOTIDE SEQUENCE [LARGE SCALE GENOMIC DNA]</scope>
</reference>
<accession>A0A2A4WZX6</accession>
<protein>
    <submittedName>
        <fullName evidence="1">Uncharacterized protein</fullName>
    </submittedName>
</protein>
<evidence type="ECO:0000313" key="2">
    <source>
        <dbReference type="Proteomes" id="UP000218767"/>
    </source>
</evidence>